<keyword evidence="2 5" id="KW-0812">Transmembrane</keyword>
<evidence type="ECO:0000313" key="6">
    <source>
        <dbReference type="Ensembl" id="ENSSGRP00000039565.1"/>
    </source>
</evidence>
<feature type="transmembrane region" description="Helical" evidence="5">
    <location>
        <begin position="29"/>
        <end position="49"/>
    </location>
</feature>
<proteinExistence type="predicted"/>
<gene>
    <name evidence="6" type="primary">LOC107573900</name>
</gene>
<feature type="transmembrane region" description="Helical" evidence="5">
    <location>
        <begin position="297"/>
        <end position="315"/>
    </location>
</feature>
<dbReference type="GO" id="GO:0005385">
    <property type="term" value="F:zinc ion transmembrane transporter activity"/>
    <property type="evidence" value="ECO:0007669"/>
    <property type="project" value="TreeGrafter"/>
</dbReference>
<dbReference type="GO" id="GO:0005886">
    <property type="term" value="C:plasma membrane"/>
    <property type="evidence" value="ECO:0007669"/>
    <property type="project" value="TreeGrafter"/>
</dbReference>
<dbReference type="OMA" id="ALMDCED"/>
<dbReference type="InParanoid" id="A0A672MP61"/>
<feature type="transmembrane region" description="Helical" evidence="5">
    <location>
        <begin position="111"/>
        <end position="128"/>
    </location>
</feature>
<keyword evidence="4 5" id="KW-0472">Membrane</keyword>
<organism evidence="6 7">
    <name type="scientific">Sinocyclocheilus grahami</name>
    <name type="common">Dianchi golden-line fish</name>
    <name type="synonym">Barbus grahami</name>
    <dbReference type="NCBI Taxonomy" id="75366"/>
    <lineage>
        <taxon>Eukaryota</taxon>
        <taxon>Metazoa</taxon>
        <taxon>Chordata</taxon>
        <taxon>Craniata</taxon>
        <taxon>Vertebrata</taxon>
        <taxon>Euteleostomi</taxon>
        <taxon>Actinopterygii</taxon>
        <taxon>Neopterygii</taxon>
        <taxon>Teleostei</taxon>
        <taxon>Ostariophysi</taxon>
        <taxon>Cypriniformes</taxon>
        <taxon>Cyprinidae</taxon>
        <taxon>Cyprininae</taxon>
        <taxon>Sinocyclocheilus</taxon>
    </lineage>
</organism>
<dbReference type="PANTHER" id="PTHR11040">
    <property type="entry name" value="ZINC/IRON TRANSPORTER"/>
    <property type="match status" value="1"/>
</dbReference>
<feature type="transmembrane region" description="Helical" evidence="5">
    <location>
        <begin position="263"/>
        <end position="285"/>
    </location>
</feature>
<reference evidence="6" key="2">
    <citation type="submission" date="2025-09" db="UniProtKB">
        <authorList>
            <consortium name="Ensembl"/>
        </authorList>
    </citation>
    <scope>IDENTIFICATION</scope>
</reference>
<sequence length="318" mass="34590">RSAADVCVICMFSGVLQVMDSSGVSPGLLHIKLLTLVLMLGFSLLCGFSPVCVTRRATRFSSDPGSRQRVLSLASCLACGVFLASCLLELLPDFLNHMRDTFSRLHITLRFPLSEFLLAMGFLLVFVLEQMLLAFREQTCEASLEKQALMDCEDRDAVHRSRTVEDGRSHLGLRVFLLLFCVCVRAFLEGLSLGSRRERLLEECVTLLLYKGLLAFSLAVRLSHLALRRTLLSGALLLFSVACPGGIGMGMGMGLDGTETGAQLLRCAVEGLTAGIFLNVSLLGSLRQESGSPGHRIHKVAFLLTGFALVTAVLFCKV</sequence>
<dbReference type="InterPro" id="IPR003689">
    <property type="entry name" value="ZIP"/>
</dbReference>
<evidence type="ECO:0000256" key="5">
    <source>
        <dbReference type="SAM" id="Phobius"/>
    </source>
</evidence>
<feature type="transmembrane region" description="Helical" evidence="5">
    <location>
        <begin position="200"/>
        <end position="219"/>
    </location>
</feature>
<dbReference type="PANTHER" id="PTHR11040:SF58">
    <property type="entry name" value="ZINC TRANSPORTER ZIP1"/>
    <property type="match status" value="1"/>
</dbReference>
<evidence type="ECO:0000256" key="1">
    <source>
        <dbReference type="ARBA" id="ARBA00004141"/>
    </source>
</evidence>
<comment type="subcellular location">
    <subcellularLocation>
        <location evidence="1">Membrane</location>
        <topology evidence="1">Multi-pass membrane protein</topology>
    </subcellularLocation>
</comment>
<evidence type="ECO:0000313" key="7">
    <source>
        <dbReference type="Proteomes" id="UP000472262"/>
    </source>
</evidence>
<protein>
    <submittedName>
        <fullName evidence="6">Solute carrier family 39 member 1</fullName>
    </submittedName>
</protein>
<feature type="transmembrane region" description="Helical" evidence="5">
    <location>
        <begin position="171"/>
        <end position="188"/>
    </location>
</feature>
<dbReference type="Proteomes" id="UP000472262">
    <property type="component" value="Unassembled WGS sequence"/>
</dbReference>
<evidence type="ECO:0000256" key="2">
    <source>
        <dbReference type="ARBA" id="ARBA00022692"/>
    </source>
</evidence>
<keyword evidence="7" id="KW-1185">Reference proteome</keyword>
<evidence type="ECO:0000256" key="4">
    <source>
        <dbReference type="ARBA" id="ARBA00023136"/>
    </source>
</evidence>
<dbReference type="Pfam" id="PF02535">
    <property type="entry name" value="Zip"/>
    <property type="match status" value="1"/>
</dbReference>
<reference evidence="6" key="1">
    <citation type="submission" date="2025-08" db="UniProtKB">
        <authorList>
            <consortium name="Ensembl"/>
        </authorList>
    </citation>
    <scope>IDENTIFICATION</scope>
</reference>
<name>A0A672MP61_SINGR</name>
<accession>A0A672MP61</accession>
<dbReference type="AlphaFoldDB" id="A0A672MP61"/>
<feature type="transmembrane region" description="Helical" evidence="5">
    <location>
        <begin position="70"/>
        <end position="91"/>
    </location>
</feature>
<feature type="transmembrane region" description="Helical" evidence="5">
    <location>
        <begin position="231"/>
        <end position="251"/>
    </location>
</feature>
<keyword evidence="3 5" id="KW-1133">Transmembrane helix</keyword>
<dbReference type="Ensembl" id="ENSSGRT00000042419.1">
    <property type="protein sequence ID" value="ENSSGRP00000039565.1"/>
    <property type="gene ID" value="ENSSGRG00000021618.1"/>
</dbReference>
<evidence type="ECO:0000256" key="3">
    <source>
        <dbReference type="ARBA" id="ARBA00022989"/>
    </source>
</evidence>